<evidence type="ECO:0000256" key="1">
    <source>
        <dbReference type="SAM" id="MobiDB-lite"/>
    </source>
</evidence>
<reference evidence="2 3" key="1">
    <citation type="submission" date="2019-08" db="EMBL/GenBank/DDBJ databases">
        <title>A chromosome-level genome assembly, high-density linkage maps, and genome scans reveal the genomic architecture of hybrid incompatibilities underlying speciation via character displacement in darters (Percidae: Etheostominae).</title>
        <authorList>
            <person name="Moran R.L."/>
            <person name="Catchen J.M."/>
            <person name="Fuller R.C."/>
        </authorList>
    </citation>
    <scope>NUCLEOTIDE SEQUENCE [LARGE SCALE GENOMIC DNA]</scope>
    <source>
        <strain evidence="2">EspeVRDwgs_2016</strain>
        <tissue evidence="2">Muscle</tissue>
    </source>
</reference>
<accession>A0A5J5DFL0</accession>
<dbReference type="EMBL" id="VOFY01000005">
    <property type="protein sequence ID" value="KAA8592135.1"/>
    <property type="molecule type" value="Genomic_DNA"/>
</dbReference>
<keyword evidence="3" id="KW-1185">Reference proteome</keyword>
<dbReference type="Proteomes" id="UP000327493">
    <property type="component" value="Chromosome 5"/>
</dbReference>
<organism evidence="2 3">
    <name type="scientific">Etheostoma spectabile</name>
    <name type="common">orangethroat darter</name>
    <dbReference type="NCBI Taxonomy" id="54343"/>
    <lineage>
        <taxon>Eukaryota</taxon>
        <taxon>Metazoa</taxon>
        <taxon>Chordata</taxon>
        <taxon>Craniata</taxon>
        <taxon>Vertebrata</taxon>
        <taxon>Euteleostomi</taxon>
        <taxon>Actinopterygii</taxon>
        <taxon>Neopterygii</taxon>
        <taxon>Teleostei</taxon>
        <taxon>Neoteleostei</taxon>
        <taxon>Acanthomorphata</taxon>
        <taxon>Eupercaria</taxon>
        <taxon>Perciformes</taxon>
        <taxon>Percoidei</taxon>
        <taxon>Percidae</taxon>
        <taxon>Etheostomatinae</taxon>
        <taxon>Etheostoma</taxon>
    </lineage>
</organism>
<feature type="region of interest" description="Disordered" evidence="1">
    <location>
        <begin position="45"/>
        <end position="64"/>
    </location>
</feature>
<name>A0A5J5DFL0_9PERO</name>
<gene>
    <name evidence="2" type="ORF">FQN60_017590</name>
</gene>
<sequence>MYCEHDHSLLAYMTVLQKTCWMCVNDRRMHRAECAAGKSMYVPASEEELQSNPSQEPSVPFASPRPVRWRHTAFLQRLEAHEPARRGSVVPYSEAQ</sequence>
<evidence type="ECO:0000313" key="3">
    <source>
        <dbReference type="Proteomes" id="UP000327493"/>
    </source>
</evidence>
<dbReference type="AlphaFoldDB" id="A0A5J5DFL0"/>
<protein>
    <submittedName>
        <fullName evidence="2">Uncharacterized protein</fullName>
    </submittedName>
</protein>
<evidence type="ECO:0000313" key="2">
    <source>
        <dbReference type="EMBL" id="KAA8592135.1"/>
    </source>
</evidence>
<comment type="caution">
    <text evidence="2">The sequence shown here is derived from an EMBL/GenBank/DDBJ whole genome shotgun (WGS) entry which is preliminary data.</text>
</comment>
<proteinExistence type="predicted"/>